<dbReference type="eggNOG" id="COG3299">
    <property type="taxonomic scope" value="Bacteria"/>
</dbReference>
<dbReference type="InterPro" id="IPR011749">
    <property type="entry name" value="CHP02243"/>
</dbReference>
<gene>
    <name evidence="1" type="ordered locus">mlr6564</name>
</gene>
<name>Q988W6_RHILO</name>
<dbReference type="Proteomes" id="UP000000552">
    <property type="component" value="Chromosome"/>
</dbReference>
<reference evidence="1 2" key="1">
    <citation type="journal article" date="2000" name="DNA Res.">
        <title>Complete genome structure of the nitrogen-fixing symbiotic bacterium Mesorhizobium loti.</title>
        <authorList>
            <person name="Kaneko T."/>
            <person name="Nakamura Y."/>
            <person name="Sato S."/>
            <person name="Asamizu E."/>
            <person name="Kato T."/>
            <person name="Sasamoto S."/>
            <person name="Watanabe A."/>
            <person name="Idesawa K."/>
            <person name="Ishikawa A."/>
            <person name="Kawashima K."/>
            <person name="Kimura T."/>
            <person name="Kishida Y."/>
            <person name="Kiyokawa C."/>
            <person name="Kohara M."/>
            <person name="Matsumoto M."/>
            <person name="Matsuno A."/>
            <person name="Mochizuki Y."/>
            <person name="Nakayama S."/>
            <person name="Nakazaki N."/>
            <person name="Shimpo S."/>
            <person name="Sugimoto M."/>
            <person name="Takeuchi C."/>
            <person name="Yamada M."/>
            <person name="Tabata S."/>
        </authorList>
    </citation>
    <scope>NUCLEOTIDE SEQUENCE [LARGE SCALE GENOMIC DNA]</scope>
    <source>
        <strain evidence="2">LMG 29417 / CECT 9101 / MAFF 303099</strain>
    </source>
</reference>
<sequence>MSQLAPVLFTRRYSDLVEIGLSRLPSLSPDWTDHNAHDPGISLIELLAWVAEAEIYALARSRRDERLAYAALMGFVPNGARPAQGLIWPDHDSPDAPEAMFTSAIVIERDQVIHTVRADQPSFRPLQRILWLAARVVALTTRLPDGSMVDHSGANRRGSPAFQPFGAADGRGVVLAMTLEATGAAPLFWREPADDARLVIGVRAAGGQSKAAPAAANSAGSPLEVTLVTPSQRVPLRIVEDTTGGFLRTGFCSLDVSAIRDPSTSAILEFRLPRGFDRAPGILRIEPNVIPITQSEAASEIHVLSGAPNQGFDLEYPGLEFEPGAESVKIEVEAVGGFEEWKRCDRLSDQGPQDRVFQLDPVAARISFGNGINGTIPPSAAQIRASYSVSQGMAGNTAANRKWLVFHSMPASGVNPDPIAGGEDPSGWLEQRRQARQSIAQVHPLVSVADIEAAALALPDLEVGRAWLVPARIGDVSTETIRLVAMQSRLAGAEPRSVPETARWLEAVRRALVPRMSLGARLAVVAPRYVDFTIRARIVPEPRLDVGQVKRSVVRELTRRLALVGSAAGQPLRAFGLAVTRRDLVAWLQALPDVRHVADLQVMLAGGKAVETVKVPRTGLPHIDLGSSEIDIALPAEGATR</sequence>
<accession>Q988W6</accession>
<dbReference type="EMBL" id="BA000012">
    <property type="protein sequence ID" value="BAB52831.1"/>
    <property type="molecule type" value="Genomic_DNA"/>
</dbReference>
<evidence type="ECO:0000313" key="2">
    <source>
        <dbReference type="Proteomes" id="UP000000552"/>
    </source>
</evidence>
<dbReference type="NCBIfam" id="TIGR02243">
    <property type="entry name" value="putative baseplate assembly protein"/>
    <property type="match status" value="1"/>
</dbReference>
<proteinExistence type="predicted"/>
<dbReference type="AlphaFoldDB" id="Q988W6"/>
<protein>
    <submittedName>
        <fullName evidence="1">Mlr6564 protein</fullName>
    </submittedName>
</protein>
<evidence type="ECO:0000313" key="1">
    <source>
        <dbReference type="EMBL" id="BAB52831.1"/>
    </source>
</evidence>
<organism evidence="1 2">
    <name type="scientific">Mesorhizobium japonicum (strain LMG 29417 / CECT 9101 / MAFF 303099)</name>
    <name type="common">Mesorhizobium loti (strain MAFF 303099)</name>
    <dbReference type="NCBI Taxonomy" id="266835"/>
    <lineage>
        <taxon>Bacteria</taxon>
        <taxon>Pseudomonadati</taxon>
        <taxon>Pseudomonadota</taxon>
        <taxon>Alphaproteobacteria</taxon>
        <taxon>Hyphomicrobiales</taxon>
        <taxon>Phyllobacteriaceae</taxon>
        <taxon>Mesorhizobium</taxon>
    </lineage>
</organism>
<dbReference type="HOGENOM" id="CLU_024495_0_0_5"/>
<dbReference type="KEGG" id="mlo:mlr6564"/>
<dbReference type="RefSeq" id="WP_010914144.1">
    <property type="nucleotide sequence ID" value="NC_002678.2"/>
</dbReference>
<dbReference type="PATRIC" id="fig|266835.9.peg.5209"/>